<evidence type="ECO:0008006" key="3">
    <source>
        <dbReference type="Google" id="ProtNLM"/>
    </source>
</evidence>
<protein>
    <recommendedName>
        <fullName evidence="3">Lipoprotein</fullName>
    </recommendedName>
</protein>
<sequence length="125" mass="13904">MAFKINMFWGMVILAVLLSCKKENDSSDLIFSDGCSFSASQVEVVNHLNGLLRYTDNIKNVSLSGYKFVIESSGHLPMVVCNMPATFQMTEGKARNVKFGGRILIISDQADAVNTNIELNYLKFQ</sequence>
<keyword evidence="2" id="KW-1185">Reference proteome</keyword>
<dbReference type="Proteomes" id="UP001209317">
    <property type="component" value="Unassembled WGS sequence"/>
</dbReference>
<evidence type="ECO:0000313" key="2">
    <source>
        <dbReference type="Proteomes" id="UP001209317"/>
    </source>
</evidence>
<evidence type="ECO:0000313" key="1">
    <source>
        <dbReference type="EMBL" id="MCU7693691.1"/>
    </source>
</evidence>
<dbReference type="EMBL" id="JAOTPL010000004">
    <property type="protein sequence ID" value="MCU7693691.1"/>
    <property type="molecule type" value="Genomic_DNA"/>
</dbReference>
<accession>A0AAE3INT7</accession>
<comment type="caution">
    <text evidence="1">The sequence shown here is derived from an EMBL/GenBank/DDBJ whole genome shotgun (WGS) entry which is preliminary data.</text>
</comment>
<dbReference type="PROSITE" id="PS51257">
    <property type="entry name" value="PROKAR_LIPOPROTEIN"/>
    <property type="match status" value="1"/>
</dbReference>
<name>A0AAE3INT7_9BACT</name>
<proteinExistence type="predicted"/>
<dbReference type="AlphaFoldDB" id="A0AAE3INT7"/>
<organism evidence="1 2">
    <name type="scientific">Haoranjiania flava</name>
    <dbReference type="NCBI Taxonomy" id="1856322"/>
    <lineage>
        <taxon>Bacteria</taxon>
        <taxon>Pseudomonadati</taxon>
        <taxon>Bacteroidota</taxon>
        <taxon>Chitinophagia</taxon>
        <taxon>Chitinophagales</taxon>
        <taxon>Chitinophagaceae</taxon>
        <taxon>Haoranjiania</taxon>
    </lineage>
</organism>
<reference evidence="1" key="1">
    <citation type="submission" date="2022-10" db="EMBL/GenBank/DDBJ databases">
        <authorList>
            <person name="Kim H.S."/>
            <person name="Kim J.-S."/>
            <person name="Suh M.K."/>
            <person name="Eom M.K."/>
            <person name="Lee J.-S."/>
        </authorList>
    </citation>
    <scope>NUCLEOTIDE SEQUENCE</scope>
    <source>
        <strain evidence="1">LIP-5</strain>
    </source>
</reference>
<dbReference type="RefSeq" id="WP_263037178.1">
    <property type="nucleotide sequence ID" value="NZ_JAOTPL010000004.1"/>
</dbReference>
<gene>
    <name evidence="1" type="ORF">OD355_04070</name>
</gene>